<dbReference type="AlphaFoldDB" id="A0A7G1H4F3"/>
<keyword evidence="8" id="KW-1185">Reference proteome</keyword>
<evidence type="ECO:0000313" key="7">
    <source>
        <dbReference type="EMBL" id="BCB96627.1"/>
    </source>
</evidence>
<dbReference type="Gene3D" id="3.40.109.10">
    <property type="entry name" value="NADH Oxidase"/>
    <property type="match status" value="1"/>
</dbReference>
<evidence type="ECO:0000256" key="3">
    <source>
        <dbReference type="ARBA" id="ARBA00022630"/>
    </source>
</evidence>
<dbReference type="EMBL" id="AP022873">
    <property type="protein sequence ID" value="BCB96627.1"/>
    <property type="molecule type" value="Genomic_DNA"/>
</dbReference>
<dbReference type="GO" id="GO:0016491">
    <property type="term" value="F:oxidoreductase activity"/>
    <property type="evidence" value="ECO:0007669"/>
    <property type="project" value="UniProtKB-KW"/>
</dbReference>
<dbReference type="CDD" id="cd02136">
    <property type="entry name" value="PnbA_NfnB-like"/>
    <property type="match status" value="1"/>
</dbReference>
<dbReference type="Pfam" id="PF00881">
    <property type="entry name" value="Nitroreductase"/>
    <property type="match status" value="1"/>
</dbReference>
<evidence type="ECO:0000256" key="4">
    <source>
        <dbReference type="ARBA" id="ARBA00022643"/>
    </source>
</evidence>
<sequence>MDALECIKTRMSIRKFKPEPVSKEILMSVFDTARWSPSYKNTQPWEAVIVSGSKKDELSKHLIEVFERGEKPRPDIPEPQSWPSHIDIRIKELFKKRSERFGIDFSDPEVGKRSKIANFRFYGAPHGIFLFQDASLPLWSLFDIGLFTQSLMLAAHSYGLGTVPQAFLTDYSDVVKKFLGIPESKRLVLGISIGYPDVEDKANSFRTDRVDVNEIVKWIQ</sequence>
<evidence type="ECO:0000259" key="6">
    <source>
        <dbReference type="Pfam" id="PF00881"/>
    </source>
</evidence>
<organism evidence="7 8">
    <name type="scientific">Dissulfurispira thermophila</name>
    <dbReference type="NCBI Taxonomy" id="2715679"/>
    <lineage>
        <taxon>Bacteria</taxon>
        <taxon>Pseudomonadati</taxon>
        <taxon>Nitrospirota</taxon>
        <taxon>Thermodesulfovibrionia</taxon>
        <taxon>Thermodesulfovibrionales</taxon>
        <taxon>Dissulfurispiraceae</taxon>
        <taxon>Dissulfurispira</taxon>
    </lineage>
</organism>
<gene>
    <name evidence="7" type="ORF">JZK55_15490</name>
</gene>
<comment type="similarity">
    <text evidence="2">Belongs to the nitroreductase family.</text>
</comment>
<reference evidence="7 8" key="1">
    <citation type="submission" date="2020-03" db="EMBL/GenBank/DDBJ databases">
        <title>Complete genome sequences of two sulfur-disproportionating bacterial strains T55J and Mzg5.</title>
        <authorList>
            <person name="Umezawa K."/>
            <person name="Kojima H."/>
            <person name="Kato Y."/>
            <person name="Fukui M."/>
        </authorList>
    </citation>
    <scope>NUCLEOTIDE SEQUENCE [LARGE SCALE GENOMIC DNA]</scope>
    <source>
        <strain evidence="7 8">T55J</strain>
    </source>
</reference>
<evidence type="ECO:0000256" key="1">
    <source>
        <dbReference type="ARBA" id="ARBA00001917"/>
    </source>
</evidence>
<dbReference type="RefSeq" id="WP_203471815.1">
    <property type="nucleotide sequence ID" value="NZ_AP022873.1"/>
</dbReference>
<protein>
    <submittedName>
        <fullName evidence="7">NADH dehydrogenase</fullName>
    </submittedName>
</protein>
<dbReference type="Proteomes" id="UP000516360">
    <property type="component" value="Chromosome"/>
</dbReference>
<keyword evidence="5" id="KW-0560">Oxidoreductase</keyword>
<accession>A0A7G1H4F3</accession>
<feature type="domain" description="Nitroreductase" evidence="6">
    <location>
        <begin position="7"/>
        <end position="195"/>
    </location>
</feature>
<comment type="cofactor">
    <cofactor evidence="1">
        <name>FMN</name>
        <dbReference type="ChEBI" id="CHEBI:58210"/>
    </cofactor>
</comment>
<dbReference type="PANTHER" id="PTHR43673">
    <property type="entry name" value="NAD(P)H NITROREDUCTASE YDGI-RELATED"/>
    <property type="match status" value="1"/>
</dbReference>
<dbReference type="KEGG" id="dtp:JZK55_15490"/>
<dbReference type="SUPFAM" id="SSF55469">
    <property type="entry name" value="FMN-dependent nitroreductase-like"/>
    <property type="match status" value="1"/>
</dbReference>
<dbReference type="InterPro" id="IPR000415">
    <property type="entry name" value="Nitroreductase-like"/>
</dbReference>
<dbReference type="InterPro" id="IPR029479">
    <property type="entry name" value="Nitroreductase"/>
</dbReference>
<evidence type="ECO:0000313" key="8">
    <source>
        <dbReference type="Proteomes" id="UP000516360"/>
    </source>
</evidence>
<evidence type="ECO:0000256" key="2">
    <source>
        <dbReference type="ARBA" id="ARBA00007118"/>
    </source>
</evidence>
<keyword evidence="3" id="KW-0285">Flavoprotein</keyword>
<name>A0A7G1H4F3_9BACT</name>
<evidence type="ECO:0000256" key="5">
    <source>
        <dbReference type="ARBA" id="ARBA00023002"/>
    </source>
</evidence>
<keyword evidence="4" id="KW-0288">FMN</keyword>
<proteinExistence type="inferred from homology"/>
<dbReference type="PANTHER" id="PTHR43673:SF2">
    <property type="entry name" value="NITROREDUCTASE"/>
    <property type="match status" value="1"/>
</dbReference>